<sequence length="196" mass="22375">MKKYISMLLALILTFNIIIINTNVQAMSINNNMYNVQINKTLGNKNNPILEKYDTITVKGPEVSFGEDVLVYVVKVILGEIAEKIITDLYDDAKNFLSIHNSLYGGVEKWWYKVKYGFEFDYNLSENWVGYGQANKTDRIVDLQKSLKDLGYYNSTIDGKFGPLTKDALMRYQRDYGLAVDGICGPSTWKSLAKHK</sequence>
<dbReference type="Gene3D" id="1.10.101.10">
    <property type="entry name" value="PGBD-like superfamily/PGBD"/>
    <property type="match status" value="1"/>
</dbReference>
<name>A0A1M4YS98_9CLOT</name>
<dbReference type="RefSeq" id="WP_073249069.1">
    <property type="nucleotide sequence ID" value="NZ_FQVG01000033.1"/>
</dbReference>
<dbReference type="InterPro" id="IPR036366">
    <property type="entry name" value="PGBDSf"/>
</dbReference>
<keyword evidence="3" id="KW-1185">Reference proteome</keyword>
<proteinExistence type="predicted"/>
<evidence type="ECO:0000313" key="3">
    <source>
        <dbReference type="Proteomes" id="UP000184423"/>
    </source>
</evidence>
<reference evidence="3" key="1">
    <citation type="submission" date="2016-11" db="EMBL/GenBank/DDBJ databases">
        <authorList>
            <person name="Varghese N."/>
            <person name="Submissions S."/>
        </authorList>
    </citation>
    <scope>NUCLEOTIDE SEQUENCE [LARGE SCALE GENOMIC DNA]</scope>
    <source>
        <strain evidence="3">DSM 10124</strain>
    </source>
</reference>
<evidence type="ECO:0000259" key="1">
    <source>
        <dbReference type="Pfam" id="PF01471"/>
    </source>
</evidence>
<gene>
    <name evidence="2" type="ORF">SAMN02746091_01740</name>
</gene>
<dbReference type="EMBL" id="FQVG01000033">
    <property type="protein sequence ID" value="SHF08660.1"/>
    <property type="molecule type" value="Genomic_DNA"/>
</dbReference>
<dbReference type="Pfam" id="PF01471">
    <property type="entry name" value="PG_binding_1"/>
    <property type="match status" value="1"/>
</dbReference>
<protein>
    <submittedName>
        <fullName evidence="2">Putative peptidoglycan binding domain-containing protein</fullName>
    </submittedName>
</protein>
<feature type="domain" description="Peptidoglycan binding-like" evidence="1">
    <location>
        <begin position="138"/>
        <end position="192"/>
    </location>
</feature>
<dbReference type="Proteomes" id="UP000184423">
    <property type="component" value="Unassembled WGS sequence"/>
</dbReference>
<evidence type="ECO:0000313" key="2">
    <source>
        <dbReference type="EMBL" id="SHF08660.1"/>
    </source>
</evidence>
<dbReference type="InterPro" id="IPR002477">
    <property type="entry name" value="Peptidoglycan-bd-like"/>
</dbReference>
<dbReference type="AlphaFoldDB" id="A0A1M4YS98"/>
<dbReference type="InterPro" id="IPR036365">
    <property type="entry name" value="PGBD-like_sf"/>
</dbReference>
<accession>A0A1M4YS98</accession>
<organism evidence="2 3">
    <name type="scientific">Caloramator proteoclasticus DSM 10124</name>
    <dbReference type="NCBI Taxonomy" id="1121262"/>
    <lineage>
        <taxon>Bacteria</taxon>
        <taxon>Bacillati</taxon>
        <taxon>Bacillota</taxon>
        <taxon>Clostridia</taxon>
        <taxon>Eubacteriales</taxon>
        <taxon>Clostridiaceae</taxon>
        <taxon>Caloramator</taxon>
    </lineage>
</organism>
<dbReference type="SUPFAM" id="SSF47090">
    <property type="entry name" value="PGBD-like"/>
    <property type="match status" value="1"/>
</dbReference>